<evidence type="ECO:0000313" key="3">
    <source>
        <dbReference type="EMBL" id="GGD89737.1"/>
    </source>
</evidence>
<dbReference type="EMBL" id="BMKL01000001">
    <property type="protein sequence ID" value="GGD89737.1"/>
    <property type="molecule type" value="Genomic_DNA"/>
</dbReference>
<keyword evidence="1" id="KW-0175">Coiled coil</keyword>
<organism evidence="3 4">
    <name type="scientific">Tsuneonella deserti</name>
    <dbReference type="NCBI Taxonomy" id="2035528"/>
    <lineage>
        <taxon>Bacteria</taxon>
        <taxon>Pseudomonadati</taxon>
        <taxon>Pseudomonadota</taxon>
        <taxon>Alphaproteobacteria</taxon>
        <taxon>Sphingomonadales</taxon>
        <taxon>Erythrobacteraceae</taxon>
        <taxon>Tsuneonella</taxon>
    </lineage>
</organism>
<proteinExistence type="predicted"/>
<reference evidence="4" key="1">
    <citation type="journal article" date="2019" name="Int. J. Syst. Evol. Microbiol.">
        <title>The Global Catalogue of Microorganisms (GCM) 10K type strain sequencing project: providing services to taxonomists for standard genome sequencing and annotation.</title>
        <authorList>
            <consortium name="The Broad Institute Genomics Platform"/>
            <consortium name="The Broad Institute Genome Sequencing Center for Infectious Disease"/>
            <person name="Wu L."/>
            <person name="Ma J."/>
        </authorList>
    </citation>
    <scope>NUCLEOTIDE SEQUENCE [LARGE SCALE GENOMIC DNA]</scope>
    <source>
        <strain evidence="4">CGMCC 1.15959</strain>
    </source>
</reference>
<keyword evidence="4" id="KW-1185">Reference proteome</keyword>
<feature type="signal peptide" evidence="2">
    <location>
        <begin position="1"/>
        <end position="21"/>
    </location>
</feature>
<comment type="caution">
    <text evidence="3">The sequence shown here is derived from an EMBL/GenBank/DDBJ whole genome shotgun (WGS) entry which is preliminary data.</text>
</comment>
<evidence type="ECO:0008006" key="5">
    <source>
        <dbReference type="Google" id="ProtNLM"/>
    </source>
</evidence>
<evidence type="ECO:0000256" key="2">
    <source>
        <dbReference type="SAM" id="SignalP"/>
    </source>
</evidence>
<sequence>MRLIMLSLAILLSAPPLSAQATTSGPLQPVQPRSAVPVQRDDVSVNNPTKMQLRVQIQQLEAKVDELTSLIEAQSTLLATVNGNLTSVQAALGNFRASADKQHTKLRTTSFLDCYQTAAYSTWGYGEGEIALKHCTGELGAQGITIPY</sequence>
<gene>
    <name evidence="3" type="ORF">GCM10011515_06670</name>
</gene>
<name>A0ABQ1S395_9SPHN</name>
<keyword evidence="2" id="KW-0732">Signal</keyword>
<evidence type="ECO:0000313" key="4">
    <source>
        <dbReference type="Proteomes" id="UP000619041"/>
    </source>
</evidence>
<evidence type="ECO:0000256" key="1">
    <source>
        <dbReference type="SAM" id="Coils"/>
    </source>
</evidence>
<protein>
    <recommendedName>
        <fullName evidence="5">DUF3347 domain-containing protein</fullName>
    </recommendedName>
</protein>
<accession>A0ABQ1S395</accession>
<feature type="chain" id="PRO_5046107761" description="DUF3347 domain-containing protein" evidence="2">
    <location>
        <begin position="22"/>
        <end position="148"/>
    </location>
</feature>
<dbReference type="Proteomes" id="UP000619041">
    <property type="component" value="Unassembled WGS sequence"/>
</dbReference>
<feature type="coiled-coil region" evidence="1">
    <location>
        <begin position="50"/>
        <end position="77"/>
    </location>
</feature>
<dbReference type="RefSeq" id="WP_188643836.1">
    <property type="nucleotide sequence ID" value="NZ_BMKL01000001.1"/>
</dbReference>